<reference evidence="6 7" key="1">
    <citation type="submission" date="2022-05" db="EMBL/GenBank/DDBJ databases">
        <authorList>
            <consortium name="Genoscope - CEA"/>
            <person name="William W."/>
        </authorList>
    </citation>
    <scope>NUCLEOTIDE SEQUENCE [LARGE SCALE GENOMIC DNA]</scope>
</reference>
<organism evidence="6 7">
    <name type="scientific">Porites evermanni</name>
    <dbReference type="NCBI Taxonomy" id="104178"/>
    <lineage>
        <taxon>Eukaryota</taxon>
        <taxon>Metazoa</taxon>
        <taxon>Cnidaria</taxon>
        <taxon>Anthozoa</taxon>
        <taxon>Hexacorallia</taxon>
        <taxon>Scleractinia</taxon>
        <taxon>Fungiina</taxon>
        <taxon>Poritidae</taxon>
        <taxon>Porites</taxon>
    </lineage>
</organism>
<dbReference type="SUPFAM" id="SSF49842">
    <property type="entry name" value="TNF-like"/>
    <property type="match status" value="1"/>
</dbReference>
<comment type="subcellular location">
    <subcellularLocation>
        <location evidence="1">Membrane</location>
    </subcellularLocation>
</comment>
<feature type="domain" description="THD" evidence="5">
    <location>
        <begin position="120"/>
        <end position="246"/>
    </location>
</feature>
<name>A0ABN8SY25_9CNID</name>
<evidence type="ECO:0000256" key="1">
    <source>
        <dbReference type="ARBA" id="ARBA00004370"/>
    </source>
</evidence>
<evidence type="ECO:0000313" key="7">
    <source>
        <dbReference type="Proteomes" id="UP001159427"/>
    </source>
</evidence>
<dbReference type="InterPro" id="IPR008983">
    <property type="entry name" value="Tumour_necrosis_fac-like_dom"/>
</dbReference>
<evidence type="ECO:0000256" key="4">
    <source>
        <dbReference type="ARBA" id="ARBA00023136"/>
    </source>
</evidence>
<evidence type="ECO:0000259" key="5">
    <source>
        <dbReference type="PROSITE" id="PS50049"/>
    </source>
</evidence>
<comment type="similarity">
    <text evidence="2">Belongs to the tumor necrosis factor family.</text>
</comment>
<gene>
    <name evidence="6" type="ORF">PEVE_00032537</name>
</gene>
<protein>
    <recommendedName>
        <fullName evidence="5">THD domain-containing protein</fullName>
    </recommendedName>
</protein>
<dbReference type="Pfam" id="PF00229">
    <property type="entry name" value="TNF"/>
    <property type="match status" value="1"/>
</dbReference>
<sequence length="246" mass="27509">MAVAAAGMPATEIEAYEGDTRLHFNVESDFPRFLDQTRFDQISQTKVDEEIVEQHIVIVDQTVRLLRIPSLFVLLAPPAFWIDYYTPRPEKLFETICTDSKKTININVRDNGCQEDTDKPSAQIEALPLQVVTYHAGQIIKDWSLSAPNSHLVGGMKYHDGKLIVPITGRYNIYLHAYFRSNGRIYVNVNGKSVTMTQTPGTNGEATLHAAGVFNLKAGDIITVMAAVHCKLYMASIHTYFGAYLI</sequence>
<dbReference type="PANTHER" id="PTHR11471">
    <property type="entry name" value="TUMOR NECROSIS FACTOR FAMILY MEMBER"/>
    <property type="match status" value="1"/>
</dbReference>
<dbReference type="InterPro" id="IPR006052">
    <property type="entry name" value="TNF_dom"/>
</dbReference>
<dbReference type="EMBL" id="CALNXI010004749">
    <property type="protein sequence ID" value="CAH3196396.1"/>
    <property type="molecule type" value="Genomic_DNA"/>
</dbReference>
<comment type="caution">
    <text evidence="6">The sequence shown here is derived from an EMBL/GenBank/DDBJ whole genome shotgun (WGS) entry which is preliminary data.</text>
</comment>
<dbReference type="Gene3D" id="2.60.120.40">
    <property type="match status" value="1"/>
</dbReference>
<dbReference type="PANTHER" id="PTHR11471:SF13">
    <property type="entry name" value="TNF FAMILY PROFILE DOMAIN-CONTAINING PROTEIN"/>
    <property type="match status" value="1"/>
</dbReference>
<dbReference type="Proteomes" id="UP001159427">
    <property type="component" value="Unassembled WGS sequence"/>
</dbReference>
<evidence type="ECO:0000256" key="3">
    <source>
        <dbReference type="ARBA" id="ARBA00022514"/>
    </source>
</evidence>
<keyword evidence="3" id="KW-0202">Cytokine</keyword>
<proteinExistence type="inferred from homology"/>
<accession>A0ABN8SY25</accession>
<evidence type="ECO:0000256" key="2">
    <source>
        <dbReference type="ARBA" id="ARBA00008670"/>
    </source>
</evidence>
<evidence type="ECO:0000313" key="6">
    <source>
        <dbReference type="EMBL" id="CAH3196396.1"/>
    </source>
</evidence>
<keyword evidence="7" id="KW-1185">Reference proteome</keyword>
<dbReference type="PROSITE" id="PS50049">
    <property type="entry name" value="THD_2"/>
    <property type="match status" value="1"/>
</dbReference>
<keyword evidence="4" id="KW-0472">Membrane</keyword>